<dbReference type="Proteomes" id="UP000295382">
    <property type="component" value="Unassembled WGS sequence"/>
</dbReference>
<organism evidence="3 4">
    <name type="scientific">Paucimonas lemoignei</name>
    <name type="common">Pseudomonas lemoignei</name>
    <dbReference type="NCBI Taxonomy" id="29443"/>
    <lineage>
        <taxon>Bacteria</taxon>
        <taxon>Pseudomonadati</taxon>
        <taxon>Pseudomonadota</taxon>
        <taxon>Betaproteobacteria</taxon>
        <taxon>Burkholderiales</taxon>
        <taxon>Burkholderiaceae</taxon>
        <taxon>Paucimonas</taxon>
    </lineage>
</organism>
<protein>
    <submittedName>
        <fullName evidence="3">Uncharacterized protein involved in outer membrane biogenesis</fullName>
    </submittedName>
</protein>
<feature type="compositionally biased region" description="Low complexity" evidence="1">
    <location>
        <begin position="714"/>
        <end position="740"/>
    </location>
</feature>
<feature type="region of interest" description="Disordered" evidence="1">
    <location>
        <begin position="704"/>
        <end position="740"/>
    </location>
</feature>
<feature type="compositionally biased region" description="Low complexity" evidence="1">
    <location>
        <begin position="372"/>
        <end position="388"/>
    </location>
</feature>
<dbReference type="GO" id="GO:0090313">
    <property type="term" value="P:regulation of protein targeting to membrane"/>
    <property type="evidence" value="ECO:0007669"/>
    <property type="project" value="TreeGrafter"/>
</dbReference>
<dbReference type="RefSeq" id="WP_132258311.1">
    <property type="nucleotide sequence ID" value="NZ_SLZQ01000004.1"/>
</dbReference>
<evidence type="ECO:0000256" key="2">
    <source>
        <dbReference type="SAM" id="Phobius"/>
    </source>
</evidence>
<dbReference type="InterPro" id="IPR052894">
    <property type="entry name" value="AsmA-related"/>
</dbReference>
<keyword evidence="2" id="KW-0472">Membrane</keyword>
<reference evidence="3 4" key="1">
    <citation type="submission" date="2019-03" db="EMBL/GenBank/DDBJ databases">
        <title>Genomic Encyclopedia of Type Strains, Phase IV (KMG-IV): sequencing the most valuable type-strain genomes for metagenomic binning, comparative biology and taxonomic classification.</title>
        <authorList>
            <person name="Goeker M."/>
        </authorList>
    </citation>
    <scope>NUCLEOTIDE SEQUENCE [LARGE SCALE GENOMIC DNA]</scope>
    <source>
        <strain evidence="3 4">DSM 7445</strain>
    </source>
</reference>
<feature type="region of interest" description="Disordered" evidence="1">
    <location>
        <begin position="1137"/>
        <end position="1158"/>
    </location>
</feature>
<evidence type="ECO:0000256" key="1">
    <source>
        <dbReference type="SAM" id="MobiDB-lite"/>
    </source>
</evidence>
<dbReference type="Gene3D" id="3.30.1330.60">
    <property type="entry name" value="OmpA-like domain"/>
    <property type="match status" value="1"/>
</dbReference>
<dbReference type="GO" id="GO:0005886">
    <property type="term" value="C:plasma membrane"/>
    <property type="evidence" value="ECO:0007669"/>
    <property type="project" value="TreeGrafter"/>
</dbReference>
<dbReference type="EMBL" id="SLZQ01000004">
    <property type="protein sequence ID" value="TCS37365.1"/>
    <property type="molecule type" value="Genomic_DNA"/>
</dbReference>
<evidence type="ECO:0000313" key="3">
    <source>
        <dbReference type="EMBL" id="TCS37365.1"/>
    </source>
</evidence>
<dbReference type="AlphaFoldDB" id="A0A4R3HYR1"/>
<dbReference type="OrthoDB" id="9757969at2"/>
<name>A0A4R3HYR1_PAULE</name>
<dbReference type="PANTHER" id="PTHR30441">
    <property type="entry name" value="DUF748 DOMAIN-CONTAINING PROTEIN"/>
    <property type="match status" value="1"/>
</dbReference>
<sequence length="1158" mass="124073">MTVSSASPSTRLAAFVRRPLFIRSFAGLLAAILLYGAFGYVVLPRIIQSQVEKIIPEKLHRTASISKVEVRPFALALTIHDFSMREPQSDAVFASFETLTVNLSAESLWRLAPVVQSARLDKPYVHLVRTDAHHYNIDDLLKKDEKSAAEEQKPARFSLNNLEIAGGRIDFEDQPAGARHAVESLDIGVPFISSLPSQVDIVVEPLLSAKVNGTPLLFKGKAKPFAADREAVLELKLDGLDLTRFVEYLPFKPAFKLASARLDTRLAASFRQPHGQVPSLTLSGDVQLKSLQMTDPKSGKTFLALPELRVTLDRTSILSKQIDVAKVAIKGMEVEASRLEDGRIDLQRLFALAPAATPATQDSPAAMEGKPKSAPAVNAAASTPAPAKPQDAATIFRLGEFDILDLAMRYTDRRPAGPLSAGVEKFNATLRKLAVDTGARKVEIGEVVSKSAHIQVRHDKRQASASAPAAIPAVANANTAVVPAAVKVDAKAGLSSDANTPAGYTMSVGRIGIENWEALLEDRSQAQPASSKLGSISLNMTDLSTAPSARSRIALKATANRNGQLALDGTLGIFPLHADLTLDMHEVDLLPVQPYVTDRINLQLSRAGLSGKGKLQLDQQKNGELAGGFKGEVTLANVATVDKQSGSDFLRWKSLYFGGVDVNLQPLALTVEQVALSDFFARIIIDPSGRINLQDIVRSHAEDRRSLTEANARSAGPQAGQTAASAASPDAGTAKAKAASSAVPEMSGAKAGNATTRAQPVTPVKIGKLTLQGGRVRFTDNFIKPNYTANLMGLGGVVTGLSSNPESRATVNLRGQVNSAPLTVAGNINPLKGDLTMDLQAKVRDMELAPLSPYSGRYVGYGIEKGKLSFDVAYRIDKRKLTANNRLILDQLTFGDKIDNAGAASLPVHLAVALLRDRNGVIDLNLPIEGSLDEPQFSIGAIIVKVIVNTITKAVTAPFTLLGSLFGGGEELSYLEFTPGRATIAAEGDDKLKALAKALTERPALKLEITAHTGTEAEIEGMKRAAILRKVRALKQKNLADRGQPVPEGGVEVKPEEYPALLAKVYKGEKFPKPRNMIGLQKDLPAAEMEKLMMANTPIDEDDLTALGNRRAQAVKDWLLKNGQVPGERVFILATKTATQEAKSAKEPGPSRVDFSLR</sequence>
<dbReference type="InterPro" id="IPR036737">
    <property type="entry name" value="OmpA-like_sf"/>
</dbReference>
<feature type="transmembrane region" description="Helical" evidence="2">
    <location>
        <begin position="20"/>
        <end position="43"/>
    </location>
</feature>
<dbReference type="InterPro" id="IPR008023">
    <property type="entry name" value="DUF748"/>
</dbReference>
<keyword evidence="2" id="KW-1133">Transmembrane helix</keyword>
<keyword evidence="2" id="KW-0812">Transmembrane</keyword>
<feature type="region of interest" description="Disordered" evidence="1">
    <location>
        <begin position="357"/>
        <end position="388"/>
    </location>
</feature>
<dbReference type="Pfam" id="PF05359">
    <property type="entry name" value="DUF748"/>
    <property type="match status" value="1"/>
</dbReference>
<evidence type="ECO:0000313" key="4">
    <source>
        <dbReference type="Proteomes" id="UP000295382"/>
    </source>
</evidence>
<comment type="caution">
    <text evidence="3">The sequence shown here is derived from an EMBL/GenBank/DDBJ whole genome shotgun (WGS) entry which is preliminary data.</text>
</comment>
<accession>A0A4R3HYR1</accession>
<proteinExistence type="predicted"/>
<keyword evidence="4" id="KW-1185">Reference proteome</keyword>
<gene>
    <name evidence="3" type="ORF">EDC30_104168</name>
</gene>
<dbReference type="PANTHER" id="PTHR30441:SF8">
    <property type="entry name" value="DUF748 DOMAIN-CONTAINING PROTEIN"/>
    <property type="match status" value="1"/>
</dbReference>